<feature type="transmembrane region" description="Helical" evidence="1">
    <location>
        <begin position="218"/>
        <end position="240"/>
    </location>
</feature>
<protein>
    <recommendedName>
        <fullName evidence="4">Multiple EGF-like-domains 8</fullName>
    </recommendedName>
</protein>
<evidence type="ECO:0000313" key="2">
    <source>
        <dbReference type="Ensembl" id="ENSACIP00000014241.1"/>
    </source>
</evidence>
<proteinExistence type="predicted"/>
<reference evidence="2" key="2">
    <citation type="submission" date="2025-09" db="UniProtKB">
        <authorList>
            <consortium name="Ensembl"/>
        </authorList>
    </citation>
    <scope>IDENTIFICATION</scope>
</reference>
<keyword evidence="3" id="KW-1185">Reference proteome</keyword>
<dbReference type="GeneTree" id="ENSGT00940000160262"/>
<accession>A0A3Q0RU49</accession>
<organism evidence="2 3">
    <name type="scientific">Amphilophus citrinellus</name>
    <name type="common">Midas cichlid</name>
    <name type="synonym">Cichlasoma citrinellum</name>
    <dbReference type="NCBI Taxonomy" id="61819"/>
    <lineage>
        <taxon>Eukaryota</taxon>
        <taxon>Metazoa</taxon>
        <taxon>Chordata</taxon>
        <taxon>Craniata</taxon>
        <taxon>Vertebrata</taxon>
        <taxon>Euteleostomi</taxon>
        <taxon>Actinopterygii</taxon>
        <taxon>Neopterygii</taxon>
        <taxon>Teleostei</taxon>
        <taxon>Neoteleostei</taxon>
        <taxon>Acanthomorphata</taxon>
        <taxon>Ovalentaria</taxon>
        <taxon>Cichlomorphae</taxon>
        <taxon>Cichliformes</taxon>
        <taxon>Cichlidae</taxon>
        <taxon>New World cichlids</taxon>
        <taxon>Cichlasomatinae</taxon>
        <taxon>Heroini</taxon>
        <taxon>Amphilophus</taxon>
    </lineage>
</organism>
<evidence type="ECO:0000313" key="3">
    <source>
        <dbReference type="Proteomes" id="UP000261340"/>
    </source>
</evidence>
<keyword evidence="1" id="KW-0812">Transmembrane</keyword>
<dbReference type="OMA" id="RCKENFL"/>
<dbReference type="STRING" id="61819.ENSACIP00000014241"/>
<keyword evidence="1" id="KW-1133">Transmembrane helix</keyword>
<dbReference type="Ensembl" id="ENSACIT00000014622.1">
    <property type="protein sequence ID" value="ENSACIP00000014241.1"/>
    <property type="gene ID" value="ENSACIG00000011081.1"/>
</dbReference>
<keyword evidence="1" id="KW-0472">Membrane</keyword>
<dbReference type="AlphaFoldDB" id="A0A3Q0RU49"/>
<reference evidence="2" key="1">
    <citation type="submission" date="2025-08" db="UniProtKB">
        <authorList>
            <consortium name="Ensembl"/>
        </authorList>
    </citation>
    <scope>IDENTIFICATION</scope>
</reference>
<evidence type="ECO:0000256" key="1">
    <source>
        <dbReference type="SAM" id="Phobius"/>
    </source>
</evidence>
<sequence length="404" mass="44948">CYRQFNVDTECCFDPTSQTNCFHDPTIRNLPKGRTVFFAAQPKFTNVDIRVTIDVTFGEVEVYVSNSHDTFIVDVDRYTGIHTIKIEEESVTPGKTAGTEKDSPPSPIKVFANASSSLAGPVLSHNPLQLQAKPPGAEREIREERAEGLITYITVWKPQTVLIVHGVRDRVVITFPHEVHSLKSSRFYIALRGVGTEERQGESQGLLFLRQDQAHIDLFVFFSVFFSCFFLFLSVCVLLWKVKQFLDFRREQRRHIQEMTKMASRPFAKLTIYLDPSPPSPHLGWRGQQRPTPATALLEYPSLCQYHSWQPGLTSSPPIHIQRLSVGPITLEPTDDGMAGVATVLFQLPGGVLAPNRACLGSALVTLRQNLQEYCGHGNGGGHPGAGAGRKGLLGHQHLTTMAM</sequence>
<name>A0A3Q0RU49_AMPCI</name>
<dbReference type="Proteomes" id="UP000261340">
    <property type="component" value="Unplaced"/>
</dbReference>
<evidence type="ECO:0008006" key="4">
    <source>
        <dbReference type="Google" id="ProtNLM"/>
    </source>
</evidence>